<evidence type="ECO:0000313" key="3">
    <source>
        <dbReference type="Proteomes" id="UP000006352"/>
    </source>
</evidence>
<organism evidence="2 3">
    <name type="scientific">Fibroporia radiculosa</name>
    <dbReference type="NCBI Taxonomy" id="599839"/>
    <lineage>
        <taxon>Eukaryota</taxon>
        <taxon>Fungi</taxon>
        <taxon>Dikarya</taxon>
        <taxon>Basidiomycota</taxon>
        <taxon>Agaricomycotina</taxon>
        <taxon>Agaricomycetes</taxon>
        <taxon>Polyporales</taxon>
        <taxon>Fibroporiaceae</taxon>
        <taxon>Fibroporia</taxon>
    </lineage>
</organism>
<dbReference type="RefSeq" id="XP_012177440.1">
    <property type="nucleotide sequence ID" value="XM_012322050.1"/>
</dbReference>
<dbReference type="EMBL" id="HE796869">
    <property type="protein sequence ID" value="CCL98157.1"/>
    <property type="molecule type" value="Genomic_DNA"/>
</dbReference>
<evidence type="ECO:0000256" key="1">
    <source>
        <dbReference type="SAM" id="MobiDB-lite"/>
    </source>
</evidence>
<keyword evidence="3" id="KW-1185">Reference proteome</keyword>
<name>J7RGH0_9APHY</name>
<evidence type="ECO:0000313" key="2">
    <source>
        <dbReference type="EMBL" id="CCL98157.1"/>
    </source>
</evidence>
<proteinExistence type="predicted"/>
<dbReference type="HOGENOM" id="CLU_1468186_0_0_1"/>
<sequence length="184" mass="20731">MSDIRAFQAMGTCTVAAFAVSQCSLANMHVLAGYIRKAHVYANSYDIQCWLDFDNSEIYDVTTLSVGQFIIEYIDDPCITHHRLSDPEHAKEPLLSSPHHYDEPGSTPETYPPATVAPPPRRVRSKPHSIYIHPSESNIVRADVVAQELGLSDTNLSKSDLYPEDDNSWEPSRNRDVARGMWER</sequence>
<gene>
    <name evidence="2" type="ORF">FIBRA_00151</name>
</gene>
<dbReference type="OrthoDB" id="73901at2759"/>
<dbReference type="AlphaFoldDB" id="J7RGH0"/>
<accession>J7RGH0</accession>
<protein>
    <submittedName>
        <fullName evidence="2">Uncharacterized protein</fullName>
    </submittedName>
</protein>
<dbReference type="Proteomes" id="UP000006352">
    <property type="component" value="Unassembled WGS sequence"/>
</dbReference>
<feature type="region of interest" description="Disordered" evidence="1">
    <location>
        <begin position="153"/>
        <end position="184"/>
    </location>
</feature>
<feature type="compositionally biased region" description="Basic and acidic residues" evidence="1">
    <location>
        <begin position="172"/>
        <end position="184"/>
    </location>
</feature>
<feature type="region of interest" description="Disordered" evidence="1">
    <location>
        <begin position="87"/>
        <end position="127"/>
    </location>
</feature>
<dbReference type="STRING" id="599839.J7RGH0"/>
<dbReference type="GeneID" id="24093068"/>
<dbReference type="InParanoid" id="J7RGH0"/>
<reference evidence="2 3" key="1">
    <citation type="journal article" date="2012" name="Appl. Environ. Microbiol.">
        <title>Short-read sequencing for genomic analysis of the brown rot fungus Fibroporia radiculosa.</title>
        <authorList>
            <person name="Tang J.D."/>
            <person name="Perkins A.D."/>
            <person name="Sonstegard T.S."/>
            <person name="Schroeder S.G."/>
            <person name="Burgess S.C."/>
            <person name="Diehl S.V."/>
        </authorList>
    </citation>
    <scope>NUCLEOTIDE SEQUENCE [LARGE SCALE GENOMIC DNA]</scope>
    <source>
        <strain evidence="2 3">TFFH 294</strain>
    </source>
</reference>